<evidence type="ECO:0000256" key="2">
    <source>
        <dbReference type="ARBA" id="ARBA00022475"/>
    </source>
</evidence>
<accession>A0A645FM97</accession>
<organism evidence="7">
    <name type="scientific">bioreactor metagenome</name>
    <dbReference type="NCBI Taxonomy" id="1076179"/>
    <lineage>
        <taxon>unclassified sequences</taxon>
        <taxon>metagenomes</taxon>
        <taxon>ecological metagenomes</taxon>
    </lineage>
</organism>
<dbReference type="PRINTS" id="PR00953">
    <property type="entry name" value="TYPE3IMRPROT"/>
</dbReference>
<feature type="transmembrane region" description="Helical" evidence="6">
    <location>
        <begin position="35"/>
        <end position="58"/>
    </location>
</feature>
<keyword evidence="2" id="KW-1003">Cell membrane</keyword>
<keyword evidence="4 6" id="KW-1133">Transmembrane helix</keyword>
<dbReference type="AlphaFoldDB" id="A0A645FM97"/>
<dbReference type="EMBL" id="VSSQ01062345">
    <property type="protein sequence ID" value="MPN15537.1"/>
    <property type="molecule type" value="Genomic_DNA"/>
</dbReference>
<evidence type="ECO:0000313" key="7">
    <source>
        <dbReference type="EMBL" id="MPN15537.1"/>
    </source>
</evidence>
<gene>
    <name evidence="7" type="ORF">SDC9_162871</name>
</gene>
<evidence type="ECO:0000256" key="5">
    <source>
        <dbReference type="ARBA" id="ARBA00023136"/>
    </source>
</evidence>
<comment type="caution">
    <text evidence="7">The sequence shown here is derived from an EMBL/GenBank/DDBJ whole genome shotgun (WGS) entry which is preliminary data.</text>
</comment>
<reference evidence="7" key="1">
    <citation type="submission" date="2019-08" db="EMBL/GenBank/DDBJ databases">
        <authorList>
            <person name="Kucharzyk K."/>
            <person name="Murdoch R.W."/>
            <person name="Higgins S."/>
            <person name="Loffler F."/>
        </authorList>
    </citation>
    <scope>NUCLEOTIDE SEQUENCE</scope>
</reference>
<name>A0A645FM97_9ZZZZ</name>
<keyword evidence="5 6" id="KW-0472">Membrane</keyword>
<feature type="transmembrane region" description="Helical" evidence="6">
    <location>
        <begin position="78"/>
        <end position="104"/>
    </location>
</feature>
<protein>
    <recommendedName>
        <fullName evidence="8">Flagellar biosynthetic protein FliR</fullName>
    </recommendedName>
</protein>
<dbReference type="GO" id="GO:0005886">
    <property type="term" value="C:plasma membrane"/>
    <property type="evidence" value="ECO:0007669"/>
    <property type="project" value="UniProtKB-SubCell"/>
</dbReference>
<dbReference type="PANTHER" id="PTHR30065">
    <property type="entry name" value="FLAGELLAR BIOSYNTHETIC PROTEIN FLIR"/>
    <property type="match status" value="1"/>
</dbReference>
<evidence type="ECO:0000256" key="3">
    <source>
        <dbReference type="ARBA" id="ARBA00022692"/>
    </source>
</evidence>
<feature type="transmembrane region" description="Helical" evidence="6">
    <location>
        <begin position="125"/>
        <end position="147"/>
    </location>
</feature>
<evidence type="ECO:0000256" key="4">
    <source>
        <dbReference type="ARBA" id="ARBA00022989"/>
    </source>
</evidence>
<dbReference type="Pfam" id="PF01311">
    <property type="entry name" value="Bac_export_1"/>
    <property type="match status" value="1"/>
</dbReference>
<keyword evidence="3 6" id="KW-0812">Transmembrane</keyword>
<evidence type="ECO:0000256" key="1">
    <source>
        <dbReference type="ARBA" id="ARBA00004651"/>
    </source>
</evidence>
<comment type="subcellular location">
    <subcellularLocation>
        <location evidence="1">Cell membrane</location>
        <topology evidence="1">Multi-pass membrane protein</topology>
    </subcellularLocation>
</comment>
<dbReference type="GO" id="GO:0006605">
    <property type="term" value="P:protein targeting"/>
    <property type="evidence" value="ECO:0007669"/>
    <property type="project" value="InterPro"/>
</dbReference>
<dbReference type="PANTHER" id="PTHR30065:SF1">
    <property type="entry name" value="SURFACE PRESENTATION OF ANTIGENS PROTEIN SPAR"/>
    <property type="match status" value="1"/>
</dbReference>
<proteinExistence type="predicted"/>
<dbReference type="InterPro" id="IPR002010">
    <property type="entry name" value="T3SS_IM_R"/>
</dbReference>
<sequence length="166" mass="18359">MIFFAGDMMDTEFGLAMAKVFDPGTNIQMSVSGNLLNLLFVLYLFATNSHLLLIRIFATSFDIVPIGGVHFSPATAQFILQLFASVFSLVLRLAAPFIAAEFIVELSMGVLMKLIPQIHVFVLNIQLKLLLGLILLLAFAGPVGTFIDNYQKLMFEMMEKALYAMA</sequence>
<evidence type="ECO:0008006" key="8">
    <source>
        <dbReference type="Google" id="ProtNLM"/>
    </source>
</evidence>
<evidence type="ECO:0000256" key="6">
    <source>
        <dbReference type="SAM" id="Phobius"/>
    </source>
</evidence>